<organism evidence="3 4">
    <name type="scientific">Mycobacterium paraffinicum</name>
    <dbReference type="NCBI Taxonomy" id="53378"/>
    <lineage>
        <taxon>Bacteria</taxon>
        <taxon>Bacillati</taxon>
        <taxon>Actinomycetota</taxon>
        <taxon>Actinomycetes</taxon>
        <taxon>Mycobacteriales</taxon>
        <taxon>Mycobacteriaceae</taxon>
        <taxon>Mycobacterium</taxon>
    </lineage>
</organism>
<dbReference type="SUPFAM" id="SSF69786">
    <property type="entry name" value="YggU-like"/>
    <property type="match status" value="1"/>
</dbReference>
<gene>
    <name evidence="3" type="ORF">BRW65_08290</name>
</gene>
<reference evidence="3 4" key="1">
    <citation type="submission" date="2016-11" db="EMBL/GenBank/DDBJ databases">
        <title>Genome sequences of unsequenced Mycobacteria.</title>
        <authorList>
            <person name="Greninger A.L."/>
            <person name="Fang F."/>
            <person name="Jerome K.R."/>
        </authorList>
    </citation>
    <scope>NUCLEOTIDE SEQUENCE [LARGE SCALE GENOMIC DNA]</scope>
    <source>
        <strain evidence="3 4">M11</strain>
    </source>
</reference>
<dbReference type="OrthoDB" id="9801878at2"/>
<dbReference type="PANTHER" id="PTHR13420:SF7">
    <property type="entry name" value="UPF0235 PROTEIN C15ORF40"/>
    <property type="match status" value="1"/>
</dbReference>
<sequence>MDDSVVVRVKPGSRKGPLVEVGPDGELTIYVREPAVDGKANDAVTRLLAAHLEVPRSRIELISGATSRLKRFRLNP</sequence>
<dbReference type="PANTHER" id="PTHR13420">
    <property type="entry name" value="UPF0235 PROTEIN C15ORF40"/>
    <property type="match status" value="1"/>
</dbReference>
<evidence type="ECO:0000256" key="1">
    <source>
        <dbReference type="ARBA" id="ARBA00010364"/>
    </source>
</evidence>
<dbReference type="Proteomes" id="UP000186438">
    <property type="component" value="Unassembled WGS sequence"/>
</dbReference>
<dbReference type="InterPro" id="IPR036591">
    <property type="entry name" value="YggU-like_sf"/>
</dbReference>
<dbReference type="RefSeq" id="WP_073873432.1">
    <property type="nucleotide sequence ID" value="NZ_MPNT01000005.1"/>
</dbReference>
<comment type="similarity">
    <text evidence="1 2">Belongs to the UPF0235 family.</text>
</comment>
<dbReference type="InterPro" id="IPR003746">
    <property type="entry name" value="DUF167"/>
</dbReference>
<evidence type="ECO:0000313" key="4">
    <source>
        <dbReference type="Proteomes" id="UP000186438"/>
    </source>
</evidence>
<dbReference type="AlphaFoldDB" id="A0A1Q4HYB6"/>
<evidence type="ECO:0000256" key="2">
    <source>
        <dbReference type="HAMAP-Rule" id="MF_00634"/>
    </source>
</evidence>
<proteinExistence type="inferred from homology"/>
<evidence type="ECO:0000313" key="3">
    <source>
        <dbReference type="EMBL" id="OJZ74694.1"/>
    </source>
</evidence>
<dbReference type="NCBIfam" id="TIGR00251">
    <property type="entry name" value="DUF167 family protein"/>
    <property type="match status" value="1"/>
</dbReference>
<name>A0A1Q4HYB6_9MYCO</name>
<dbReference type="STRING" id="53378.BRW65_08290"/>
<keyword evidence="4" id="KW-1185">Reference proteome</keyword>
<dbReference type="SMART" id="SM01152">
    <property type="entry name" value="DUF167"/>
    <property type="match status" value="1"/>
</dbReference>
<dbReference type="HAMAP" id="MF_00634">
    <property type="entry name" value="UPF0235"/>
    <property type="match status" value="1"/>
</dbReference>
<dbReference type="Gene3D" id="3.30.1200.10">
    <property type="entry name" value="YggU-like"/>
    <property type="match status" value="1"/>
</dbReference>
<accession>A0A1Q4HYB6</accession>
<dbReference type="GO" id="GO:0005737">
    <property type="term" value="C:cytoplasm"/>
    <property type="evidence" value="ECO:0007669"/>
    <property type="project" value="TreeGrafter"/>
</dbReference>
<dbReference type="EMBL" id="MPNT01000005">
    <property type="protein sequence ID" value="OJZ74694.1"/>
    <property type="molecule type" value="Genomic_DNA"/>
</dbReference>
<dbReference type="Pfam" id="PF02594">
    <property type="entry name" value="DUF167"/>
    <property type="match status" value="1"/>
</dbReference>
<comment type="caution">
    <text evidence="3">The sequence shown here is derived from an EMBL/GenBank/DDBJ whole genome shotgun (WGS) entry which is preliminary data.</text>
</comment>
<protein>
    <recommendedName>
        <fullName evidence="2">UPF0235 protein BRW65_08290</fullName>
    </recommendedName>
</protein>